<evidence type="ECO:0000256" key="4">
    <source>
        <dbReference type="ARBA" id="ARBA00023136"/>
    </source>
</evidence>
<evidence type="ECO:0000256" key="5">
    <source>
        <dbReference type="SAM" id="Phobius"/>
    </source>
</evidence>
<keyword evidence="8" id="KW-1185">Reference proteome</keyword>
<reference evidence="7 8" key="1">
    <citation type="submission" date="2019-03" db="EMBL/GenBank/DDBJ databases">
        <title>The genome sequence of a newly discovered highly antifungal drug resistant Aspergillus species, Aspergillus tanneri NIH 1004.</title>
        <authorList>
            <person name="Mounaud S."/>
            <person name="Singh I."/>
            <person name="Joardar V."/>
            <person name="Pakala S."/>
            <person name="Pakala S."/>
            <person name="Venepally P."/>
            <person name="Hoover J."/>
            <person name="Nierman W."/>
            <person name="Chung J."/>
            <person name="Losada L."/>
        </authorList>
    </citation>
    <scope>NUCLEOTIDE SEQUENCE [LARGE SCALE GENOMIC DNA]</scope>
    <source>
        <strain evidence="7 8">NIH1004</strain>
    </source>
</reference>
<feature type="transmembrane region" description="Helical" evidence="5">
    <location>
        <begin position="469"/>
        <end position="496"/>
    </location>
</feature>
<feature type="transmembrane region" description="Helical" evidence="5">
    <location>
        <begin position="502"/>
        <end position="524"/>
    </location>
</feature>
<dbReference type="Gene3D" id="1.20.1250.20">
    <property type="entry name" value="MFS general substrate transporter like domains"/>
    <property type="match status" value="1"/>
</dbReference>
<dbReference type="GeneID" id="54330904"/>
<evidence type="ECO:0000313" key="9">
    <source>
        <dbReference type="Proteomes" id="UP000324241"/>
    </source>
</evidence>
<feature type="transmembrane region" description="Helical" evidence="5">
    <location>
        <begin position="340"/>
        <end position="363"/>
    </location>
</feature>
<dbReference type="Proteomes" id="UP000324241">
    <property type="component" value="Unassembled WGS sequence"/>
</dbReference>
<name>A0A4S3J6F5_9EURO</name>
<dbReference type="SUPFAM" id="SSF103473">
    <property type="entry name" value="MFS general substrate transporter"/>
    <property type="match status" value="1"/>
</dbReference>
<feature type="transmembrane region" description="Helical" evidence="5">
    <location>
        <begin position="144"/>
        <end position="163"/>
    </location>
</feature>
<dbReference type="PANTHER" id="PTHR23507">
    <property type="entry name" value="ZGC:174356"/>
    <property type="match status" value="1"/>
</dbReference>
<dbReference type="EMBL" id="QUQM01000006">
    <property type="protein sequence ID" value="KAA8644006.1"/>
    <property type="molecule type" value="Genomic_DNA"/>
</dbReference>
<dbReference type="PANTHER" id="PTHR23507:SF31">
    <property type="entry name" value="TRANSPORTER, PUTATIVE (AFU_ORTHOLOGUE AFUA_2G14230)-RELATED"/>
    <property type="match status" value="1"/>
</dbReference>
<dbReference type="CDD" id="cd06174">
    <property type="entry name" value="MFS"/>
    <property type="match status" value="1"/>
</dbReference>
<evidence type="ECO:0000256" key="2">
    <source>
        <dbReference type="ARBA" id="ARBA00022692"/>
    </source>
</evidence>
<dbReference type="RefSeq" id="XP_033423367.1">
    <property type="nucleotide sequence ID" value="XM_033572815.1"/>
</dbReference>
<feature type="transmembrane region" description="Helical" evidence="5">
    <location>
        <begin position="435"/>
        <end position="457"/>
    </location>
</feature>
<dbReference type="Proteomes" id="UP000308092">
    <property type="component" value="Unassembled WGS sequence"/>
</dbReference>
<feature type="transmembrane region" description="Helical" evidence="5">
    <location>
        <begin position="169"/>
        <end position="195"/>
    </location>
</feature>
<evidence type="ECO:0008006" key="10">
    <source>
        <dbReference type="Google" id="ProtNLM"/>
    </source>
</evidence>
<evidence type="ECO:0000256" key="3">
    <source>
        <dbReference type="ARBA" id="ARBA00022989"/>
    </source>
</evidence>
<comment type="subcellular location">
    <subcellularLocation>
        <location evidence="1">Membrane</location>
        <topology evidence="1">Multi-pass membrane protein</topology>
    </subcellularLocation>
</comment>
<dbReference type="InterPro" id="IPR036259">
    <property type="entry name" value="MFS_trans_sf"/>
</dbReference>
<evidence type="ECO:0000256" key="1">
    <source>
        <dbReference type="ARBA" id="ARBA00004141"/>
    </source>
</evidence>
<dbReference type="InterPro" id="IPR011701">
    <property type="entry name" value="MFS"/>
</dbReference>
<dbReference type="GO" id="GO:0022857">
    <property type="term" value="F:transmembrane transporter activity"/>
    <property type="evidence" value="ECO:0007669"/>
    <property type="project" value="InterPro"/>
</dbReference>
<protein>
    <recommendedName>
        <fullName evidence="10">Major facilitator superfamily (MFS) profile domain-containing protein</fullName>
    </recommendedName>
</protein>
<evidence type="ECO:0000313" key="6">
    <source>
        <dbReference type="EMBL" id="KAA8644006.1"/>
    </source>
</evidence>
<feature type="transmembrane region" description="Helical" evidence="5">
    <location>
        <begin position="44"/>
        <end position="62"/>
    </location>
</feature>
<sequence>MLLEHNDHDNENSLFLSSAESDSHIEKQPHDEPHAIDSKLRTRLMITLFAMVLSVEVGLVMASGPITRIYESIACREYYAQYNPKQIGSNGEVDEKLCKLKEIQSELAAVKGYMEFFDGILSILLAIPYGLLADRRGRKPTVCLSIPGFVLNCIIHFAVTWYSDIFPLRAVWASCLAWLFGGGPVVVLAIIWTMMSDVTTEEERASMFFKFGVASMAADFASNAASSWLMVMDPWLPLFAGWGVVIVGMFFALTLPETIRALPPSAQQVGTSIELSLLHNGDINRPVRKEQEWTDLNDLDSDQEESLLEKRSKWTFFTTIRTHARDYLTPYSFIFENKKILLLLTPFLVYRLSRGSWFLMQYISTRYNWSLAEANFLMSLKPALIIPLFLVILPGISSHMKGMDQIKKDLRLARVSIVCLTLGTLGIGLSPSIAAFIPSLLVQTCGSGFTFLTRSVITTLVKTEETARLYTIIEVLQAVGNVIASLSITAVFQVGLELGGMWIGLAWMMTSFVFVVVGLSIWMFRLPSSAKDDNVDREV</sequence>
<keyword evidence="4 5" id="KW-0472">Membrane</keyword>
<feature type="transmembrane region" description="Helical" evidence="5">
    <location>
        <begin position="412"/>
        <end position="429"/>
    </location>
</feature>
<reference evidence="6 9" key="2">
    <citation type="submission" date="2019-08" db="EMBL/GenBank/DDBJ databases">
        <title>The genome sequence of a newly discovered highly antifungal drug resistant Aspergillus species, Aspergillus tanneri NIH 1004.</title>
        <authorList>
            <person name="Mounaud S."/>
            <person name="Singh I."/>
            <person name="Joardar V."/>
            <person name="Pakala S."/>
            <person name="Pakala S."/>
            <person name="Venepally P."/>
            <person name="Chung J.K."/>
            <person name="Losada L."/>
            <person name="Nierman W.C."/>
        </authorList>
    </citation>
    <scope>NUCLEOTIDE SEQUENCE [LARGE SCALE GENOMIC DNA]</scope>
    <source>
        <strain evidence="6 9">NIH1004</strain>
    </source>
</reference>
<dbReference type="AlphaFoldDB" id="A0A4S3J6F5"/>
<evidence type="ECO:0000313" key="8">
    <source>
        <dbReference type="Proteomes" id="UP000308092"/>
    </source>
</evidence>
<gene>
    <name evidence="6" type="ORF">ATNIH1004_008202</name>
    <name evidence="7" type="ORF">EYZ11_010863</name>
</gene>
<feature type="transmembrane region" description="Helical" evidence="5">
    <location>
        <begin position="383"/>
        <end position="400"/>
    </location>
</feature>
<dbReference type="EMBL" id="SOSA01000619">
    <property type="protein sequence ID" value="THC89688.1"/>
    <property type="molecule type" value="Genomic_DNA"/>
</dbReference>
<keyword evidence="3 5" id="KW-1133">Transmembrane helix</keyword>
<dbReference type="OrthoDB" id="194139at2759"/>
<proteinExistence type="predicted"/>
<accession>A0A4S3J6F5</accession>
<dbReference type="VEuPathDB" id="FungiDB:EYZ11_010863"/>
<evidence type="ECO:0000313" key="7">
    <source>
        <dbReference type="EMBL" id="THC89688.1"/>
    </source>
</evidence>
<feature type="transmembrane region" description="Helical" evidence="5">
    <location>
        <begin position="113"/>
        <end position="132"/>
    </location>
</feature>
<dbReference type="Pfam" id="PF07690">
    <property type="entry name" value="MFS_1"/>
    <property type="match status" value="1"/>
</dbReference>
<organism evidence="7 8">
    <name type="scientific">Aspergillus tanneri</name>
    <dbReference type="NCBI Taxonomy" id="1220188"/>
    <lineage>
        <taxon>Eukaryota</taxon>
        <taxon>Fungi</taxon>
        <taxon>Dikarya</taxon>
        <taxon>Ascomycota</taxon>
        <taxon>Pezizomycotina</taxon>
        <taxon>Eurotiomycetes</taxon>
        <taxon>Eurotiomycetidae</taxon>
        <taxon>Eurotiales</taxon>
        <taxon>Aspergillaceae</taxon>
        <taxon>Aspergillus</taxon>
        <taxon>Aspergillus subgen. Circumdati</taxon>
    </lineage>
</organism>
<feature type="transmembrane region" description="Helical" evidence="5">
    <location>
        <begin position="207"/>
        <end position="229"/>
    </location>
</feature>
<feature type="transmembrane region" description="Helical" evidence="5">
    <location>
        <begin position="235"/>
        <end position="255"/>
    </location>
</feature>
<keyword evidence="2 5" id="KW-0812">Transmembrane</keyword>
<comment type="caution">
    <text evidence="7">The sequence shown here is derived from an EMBL/GenBank/DDBJ whole genome shotgun (WGS) entry which is preliminary data.</text>
</comment>
<dbReference type="GO" id="GO:0016020">
    <property type="term" value="C:membrane"/>
    <property type="evidence" value="ECO:0007669"/>
    <property type="project" value="UniProtKB-SubCell"/>
</dbReference>